<organism evidence="3 4">
    <name type="scientific">Pseudonocardia kunmingensis</name>
    <dbReference type="NCBI Taxonomy" id="630975"/>
    <lineage>
        <taxon>Bacteria</taxon>
        <taxon>Bacillati</taxon>
        <taxon>Actinomycetota</taxon>
        <taxon>Actinomycetes</taxon>
        <taxon>Pseudonocardiales</taxon>
        <taxon>Pseudonocardiaceae</taxon>
        <taxon>Pseudonocardia</taxon>
    </lineage>
</organism>
<dbReference type="SUPFAM" id="SSF46894">
    <property type="entry name" value="C-terminal effector domain of the bipartite response regulators"/>
    <property type="match status" value="1"/>
</dbReference>
<dbReference type="CDD" id="cd06170">
    <property type="entry name" value="LuxR_C_like"/>
    <property type="match status" value="1"/>
</dbReference>
<dbReference type="InterPro" id="IPR036388">
    <property type="entry name" value="WH-like_DNA-bd_sf"/>
</dbReference>
<gene>
    <name evidence="3" type="ORF">FB558_1075</name>
</gene>
<comment type="caution">
    <text evidence="3">The sequence shown here is derived from an EMBL/GenBank/DDBJ whole genome shotgun (WGS) entry which is preliminary data.</text>
</comment>
<dbReference type="AlphaFoldDB" id="A0A543DYA7"/>
<keyword evidence="1" id="KW-0238">DNA-binding</keyword>
<evidence type="ECO:0000313" key="3">
    <source>
        <dbReference type="EMBL" id="TQM14313.1"/>
    </source>
</evidence>
<sequence>MVHAVGGSTTQPIFVAGSSELTKTIIVLEPSNPDGMKYLRAGVLGVLYADCEIKQLARAIDAVRNGDCYLSRDLGRALAEQLQRQQGDPVRRDPTRVLTERELQVAHLLAKGHPNRIIAQELAMSQATTKFRVSNILHKLKVQTRAQAASVLTRYTVAVTPVSR</sequence>
<name>A0A543DYA7_9PSEU</name>
<dbReference type="GO" id="GO:0003677">
    <property type="term" value="F:DNA binding"/>
    <property type="evidence" value="ECO:0007669"/>
    <property type="project" value="UniProtKB-KW"/>
</dbReference>
<dbReference type="InterPro" id="IPR000792">
    <property type="entry name" value="Tscrpt_reg_LuxR_C"/>
</dbReference>
<feature type="domain" description="HTH luxR-type" evidence="2">
    <location>
        <begin position="91"/>
        <end position="156"/>
    </location>
</feature>
<dbReference type="PANTHER" id="PTHR43214:SF43">
    <property type="entry name" value="TWO-COMPONENT RESPONSE REGULATOR"/>
    <property type="match status" value="1"/>
</dbReference>
<evidence type="ECO:0000256" key="1">
    <source>
        <dbReference type="ARBA" id="ARBA00023125"/>
    </source>
</evidence>
<dbReference type="PANTHER" id="PTHR43214">
    <property type="entry name" value="TWO-COMPONENT RESPONSE REGULATOR"/>
    <property type="match status" value="1"/>
</dbReference>
<reference evidence="3 4" key="1">
    <citation type="submission" date="2019-06" db="EMBL/GenBank/DDBJ databases">
        <title>Sequencing the genomes of 1000 actinobacteria strains.</title>
        <authorList>
            <person name="Klenk H.-P."/>
        </authorList>
    </citation>
    <scope>NUCLEOTIDE SEQUENCE [LARGE SCALE GENOMIC DNA]</scope>
    <source>
        <strain evidence="3 4">DSM 45301</strain>
    </source>
</reference>
<keyword evidence="4" id="KW-1185">Reference proteome</keyword>
<dbReference type="Pfam" id="PF00196">
    <property type="entry name" value="GerE"/>
    <property type="match status" value="1"/>
</dbReference>
<dbReference type="EMBL" id="VFPA01000001">
    <property type="protein sequence ID" value="TQM14313.1"/>
    <property type="molecule type" value="Genomic_DNA"/>
</dbReference>
<protein>
    <submittedName>
        <fullName evidence="3">Regulatory LuxR family protein</fullName>
    </submittedName>
</protein>
<evidence type="ECO:0000313" key="4">
    <source>
        <dbReference type="Proteomes" id="UP000315677"/>
    </source>
</evidence>
<dbReference type="Gene3D" id="1.10.10.10">
    <property type="entry name" value="Winged helix-like DNA-binding domain superfamily/Winged helix DNA-binding domain"/>
    <property type="match status" value="1"/>
</dbReference>
<dbReference type="RefSeq" id="WP_142048645.1">
    <property type="nucleotide sequence ID" value="NZ_VFPA01000001.1"/>
</dbReference>
<dbReference type="GO" id="GO:0006355">
    <property type="term" value="P:regulation of DNA-templated transcription"/>
    <property type="evidence" value="ECO:0007669"/>
    <property type="project" value="InterPro"/>
</dbReference>
<dbReference type="PRINTS" id="PR00038">
    <property type="entry name" value="HTHLUXR"/>
</dbReference>
<dbReference type="SMART" id="SM00421">
    <property type="entry name" value="HTH_LUXR"/>
    <property type="match status" value="1"/>
</dbReference>
<dbReference type="InterPro" id="IPR039420">
    <property type="entry name" value="WalR-like"/>
</dbReference>
<dbReference type="Gene3D" id="3.40.50.2300">
    <property type="match status" value="1"/>
</dbReference>
<dbReference type="InterPro" id="IPR016032">
    <property type="entry name" value="Sig_transdc_resp-reg_C-effctor"/>
</dbReference>
<dbReference type="PROSITE" id="PS50043">
    <property type="entry name" value="HTH_LUXR_2"/>
    <property type="match status" value="1"/>
</dbReference>
<accession>A0A543DYA7</accession>
<dbReference type="OrthoDB" id="9808843at2"/>
<dbReference type="Proteomes" id="UP000315677">
    <property type="component" value="Unassembled WGS sequence"/>
</dbReference>
<evidence type="ECO:0000259" key="2">
    <source>
        <dbReference type="PROSITE" id="PS50043"/>
    </source>
</evidence>
<proteinExistence type="predicted"/>